<comment type="caution">
    <text evidence="2">The sequence shown here is derived from an EMBL/GenBank/DDBJ whole genome shotgun (WGS) entry which is preliminary data.</text>
</comment>
<dbReference type="Proteomes" id="UP000824120">
    <property type="component" value="Chromosome 12"/>
</dbReference>
<dbReference type="EMBL" id="JACXVP010000012">
    <property type="protein sequence ID" value="KAG5571494.1"/>
    <property type="molecule type" value="Genomic_DNA"/>
</dbReference>
<protein>
    <submittedName>
        <fullName evidence="2">Uncharacterized protein</fullName>
    </submittedName>
</protein>
<reference evidence="2 3" key="1">
    <citation type="submission" date="2020-09" db="EMBL/GenBank/DDBJ databases">
        <title>De no assembly of potato wild relative species, Solanum commersonii.</title>
        <authorList>
            <person name="Cho K."/>
        </authorList>
    </citation>
    <scope>NUCLEOTIDE SEQUENCE [LARGE SCALE GENOMIC DNA]</scope>
    <source>
        <strain evidence="2">LZ3.2</strain>
        <tissue evidence="2">Leaf</tissue>
    </source>
</reference>
<evidence type="ECO:0000313" key="2">
    <source>
        <dbReference type="EMBL" id="KAG5571494.1"/>
    </source>
</evidence>
<evidence type="ECO:0000313" key="3">
    <source>
        <dbReference type="Proteomes" id="UP000824120"/>
    </source>
</evidence>
<gene>
    <name evidence="2" type="ORF">H5410_061260</name>
</gene>
<accession>A0A9J5W935</accession>
<keyword evidence="3" id="KW-1185">Reference proteome</keyword>
<feature type="region of interest" description="Disordered" evidence="1">
    <location>
        <begin position="1"/>
        <end position="22"/>
    </location>
</feature>
<name>A0A9J5W935_SOLCO</name>
<sequence length="156" mass="17891">MVPVIANETKPEKHSSESSKIKGLTNNLSTRIFKLNYGFHHSKLAQGLIRTQEIRIRKINLIRHAQSQITMYSKGGSHYLEDGPFYKSSPLSNPPLNLQRKSKNVANDFMVENGVPANHLATQDTRDNGSDRWFEKLVRRNQKSETHFTRVLQKCC</sequence>
<dbReference type="AlphaFoldDB" id="A0A9J5W935"/>
<evidence type="ECO:0000256" key="1">
    <source>
        <dbReference type="SAM" id="MobiDB-lite"/>
    </source>
</evidence>
<organism evidence="2 3">
    <name type="scientific">Solanum commersonii</name>
    <name type="common">Commerson's wild potato</name>
    <name type="synonym">Commerson's nightshade</name>
    <dbReference type="NCBI Taxonomy" id="4109"/>
    <lineage>
        <taxon>Eukaryota</taxon>
        <taxon>Viridiplantae</taxon>
        <taxon>Streptophyta</taxon>
        <taxon>Embryophyta</taxon>
        <taxon>Tracheophyta</taxon>
        <taxon>Spermatophyta</taxon>
        <taxon>Magnoliopsida</taxon>
        <taxon>eudicotyledons</taxon>
        <taxon>Gunneridae</taxon>
        <taxon>Pentapetalae</taxon>
        <taxon>asterids</taxon>
        <taxon>lamiids</taxon>
        <taxon>Solanales</taxon>
        <taxon>Solanaceae</taxon>
        <taxon>Solanoideae</taxon>
        <taxon>Solaneae</taxon>
        <taxon>Solanum</taxon>
    </lineage>
</organism>
<proteinExistence type="predicted"/>
<dbReference type="OrthoDB" id="538216at2759"/>
<feature type="compositionally biased region" description="Basic and acidic residues" evidence="1">
    <location>
        <begin position="9"/>
        <end position="20"/>
    </location>
</feature>